<sequence>MNNKNARTTKTSLHADDILNDTLSALDAIVADAQRYLKEQEECGGARASSHRKDCKVFAAMAEPHYHTLQSIVMTYGLQLLPSLELIQRRVLLVLSFPAAMGSSWWELAALLGTYFRAGAARILEELLLVLLEEKRPFLLHSPCLTGWAVEDNFNEIEGQTTRGNDRATELAVGKEKTEISAVLRNMQAFDEMLLALGPFVQIVTIQRVAHRFAQEVVLEGVLDDSGRIGGGFSHDSLVSDAGAQNRRPLVISELLKPKCVDLLTTLLTICRPLPSTVAACAVRVMKEIPSRFCSLGKDSGAGSCAYDHRHCHYELLRAVQRLSAVFTALRHPCALPFYLPSRESVEQHLQHGTMEDVLANRRERSEKVGTSDVKVELGKKRESEKTVVEGEVIEIVAESENVLSSRVKSGTFGSVRGTTNDVFDTDRAEAGDRRLPDEREHDARSCGVPQIIDEQGTLLTPSLSSTLSTPNLPQDMMEEAMENNVSTNSVSPSRNRKRKHRQKKKQLPKKNKLEQEGATEMCRPVYIDVDEEDPHDGRAGVCGGNESGAVSDLLDTREGSSDSCTDDIIPDIDLED</sequence>
<dbReference type="AlphaFoldDB" id="G0U5M9"/>
<feature type="compositionally biased region" description="Basic residues" evidence="1">
    <location>
        <begin position="495"/>
        <end position="511"/>
    </location>
</feature>
<proteinExistence type="predicted"/>
<evidence type="ECO:0000256" key="1">
    <source>
        <dbReference type="SAM" id="MobiDB-lite"/>
    </source>
</evidence>
<evidence type="ECO:0000313" key="2">
    <source>
        <dbReference type="EMBL" id="CCC51180.1"/>
    </source>
</evidence>
<reference evidence="2" key="1">
    <citation type="journal article" date="2012" name="Proc. Natl. Acad. Sci. U.S.A.">
        <title>Antigenic diversity is generated by distinct evolutionary mechanisms in African trypanosome species.</title>
        <authorList>
            <person name="Jackson A.P."/>
            <person name="Berry A."/>
            <person name="Aslett M."/>
            <person name="Allison H.C."/>
            <person name="Burton P."/>
            <person name="Vavrova-Anderson J."/>
            <person name="Brown R."/>
            <person name="Browne H."/>
            <person name="Corton N."/>
            <person name="Hauser H."/>
            <person name="Gamble J."/>
            <person name="Gilderthorp R."/>
            <person name="Marcello L."/>
            <person name="McQuillan J."/>
            <person name="Otto T.D."/>
            <person name="Quail M.A."/>
            <person name="Sanders M.J."/>
            <person name="van Tonder A."/>
            <person name="Ginger M.L."/>
            <person name="Field M.C."/>
            <person name="Barry J.D."/>
            <person name="Hertz-Fowler C."/>
            <person name="Berriman M."/>
        </authorList>
    </citation>
    <scope>NUCLEOTIDE SEQUENCE</scope>
    <source>
        <strain evidence="2">Y486</strain>
    </source>
</reference>
<name>G0U5M9_TRYVY</name>
<dbReference type="OMA" id="MLCTTYR"/>
<protein>
    <submittedName>
        <fullName evidence="2">Uncharacterized protein</fullName>
    </submittedName>
</protein>
<dbReference type="EMBL" id="HE573026">
    <property type="protein sequence ID" value="CCC51180.1"/>
    <property type="molecule type" value="Genomic_DNA"/>
</dbReference>
<gene>
    <name evidence="2" type="ORF">TVY486_1002330</name>
</gene>
<dbReference type="VEuPathDB" id="TriTrypDB:TvY486_1002330"/>
<organism evidence="2">
    <name type="scientific">Trypanosoma vivax (strain Y486)</name>
    <dbReference type="NCBI Taxonomy" id="1055687"/>
    <lineage>
        <taxon>Eukaryota</taxon>
        <taxon>Discoba</taxon>
        <taxon>Euglenozoa</taxon>
        <taxon>Kinetoplastea</taxon>
        <taxon>Metakinetoplastina</taxon>
        <taxon>Trypanosomatida</taxon>
        <taxon>Trypanosomatidae</taxon>
        <taxon>Trypanosoma</taxon>
        <taxon>Duttonella</taxon>
    </lineage>
</organism>
<feature type="compositionally biased region" description="Polar residues" evidence="1">
    <location>
        <begin position="484"/>
        <end position="494"/>
    </location>
</feature>
<feature type="region of interest" description="Disordered" evidence="1">
    <location>
        <begin position="483"/>
        <end position="577"/>
    </location>
</feature>
<feature type="compositionally biased region" description="Acidic residues" evidence="1">
    <location>
        <begin position="565"/>
        <end position="577"/>
    </location>
</feature>
<accession>G0U5M9</accession>